<protein>
    <submittedName>
        <fullName evidence="1">RCG30470</fullName>
    </submittedName>
</protein>
<evidence type="ECO:0000313" key="2">
    <source>
        <dbReference type="Proteomes" id="UP000234681"/>
    </source>
</evidence>
<proteinExistence type="predicted"/>
<reference evidence="2" key="1">
    <citation type="submission" date="2005-09" db="EMBL/GenBank/DDBJ databases">
        <authorList>
            <person name="Mural R.J."/>
            <person name="Li P.W."/>
            <person name="Adams M.D."/>
            <person name="Amanatides P.G."/>
            <person name="Baden-Tillson H."/>
            <person name="Barnstead M."/>
            <person name="Chin S.H."/>
            <person name="Dew I."/>
            <person name="Evans C.A."/>
            <person name="Ferriera S."/>
            <person name="Flanigan M."/>
            <person name="Fosler C."/>
            <person name="Glodek A."/>
            <person name="Gu Z."/>
            <person name="Holt R.A."/>
            <person name="Jennings D."/>
            <person name="Kraft C.L."/>
            <person name="Lu F."/>
            <person name="Nguyen T."/>
            <person name="Nusskern D.R."/>
            <person name="Pfannkoch C.M."/>
            <person name="Sitter C."/>
            <person name="Sutton G.G."/>
            <person name="Venter J.C."/>
            <person name="Wang Z."/>
            <person name="Woodage T."/>
            <person name="Zheng X.H."/>
            <person name="Zhong F."/>
        </authorList>
    </citation>
    <scope>NUCLEOTIDE SEQUENCE [LARGE SCALE GENOMIC DNA]</scope>
    <source>
        <strain>BN</strain>
        <strain evidence="2">Sprague-Dawley</strain>
    </source>
</reference>
<evidence type="ECO:0000313" key="1">
    <source>
        <dbReference type="EMBL" id="EDM11546.1"/>
    </source>
</evidence>
<dbReference type="Proteomes" id="UP000234681">
    <property type="component" value="Chromosome 5"/>
</dbReference>
<dbReference type="AlphaFoldDB" id="A6JFF0"/>
<accession>A6JFF0</accession>
<organism evidence="1 2">
    <name type="scientific">Rattus norvegicus</name>
    <name type="common">Rat</name>
    <dbReference type="NCBI Taxonomy" id="10116"/>
    <lineage>
        <taxon>Eukaryota</taxon>
        <taxon>Metazoa</taxon>
        <taxon>Chordata</taxon>
        <taxon>Craniata</taxon>
        <taxon>Vertebrata</taxon>
        <taxon>Euteleostomi</taxon>
        <taxon>Mammalia</taxon>
        <taxon>Eutheria</taxon>
        <taxon>Euarchontoglires</taxon>
        <taxon>Glires</taxon>
        <taxon>Rodentia</taxon>
        <taxon>Myomorpha</taxon>
        <taxon>Muroidea</taxon>
        <taxon>Muridae</taxon>
        <taxon>Murinae</taxon>
        <taxon>Rattus</taxon>
    </lineage>
</organism>
<gene>
    <name evidence="1" type="ORF">rCG_30470</name>
</gene>
<sequence>MKELMMVSTEGGLWILLAVLF</sequence>
<name>A6JFF0_RAT</name>
<dbReference type="EMBL" id="CH473984">
    <property type="protein sequence ID" value="EDM11546.1"/>
    <property type="molecule type" value="Genomic_DNA"/>
</dbReference>